<dbReference type="STRING" id="43265.A0A545W2B5"/>
<dbReference type="Proteomes" id="UP000315783">
    <property type="component" value="Unassembled WGS sequence"/>
</dbReference>
<comment type="caution">
    <text evidence="2">The sequence shown here is derived from an EMBL/GenBank/DDBJ whole genome shotgun (WGS) entry which is preliminary data.</text>
</comment>
<name>A0A545W2B5_9HYPO</name>
<reference evidence="2 3" key="1">
    <citation type="journal article" date="2019" name="Appl. Microbiol. Biotechnol.">
        <title>Genome sequence of Isaria javanica and comparative genome analysis insights into family S53 peptidase evolution in fungal entomopathogens.</title>
        <authorList>
            <person name="Lin R."/>
            <person name="Zhang X."/>
            <person name="Xin B."/>
            <person name="Zou M."/>
            <person name="Gao Y."/>
            <person name="Qin F."/>
            <person name="Hu Q."/>
            <person name="Xie B."/>
            <person name="Cheng X."/>
        </authorList>
    </citation>
    <scope>NUCLEOTIDE SEQUENCE [LARGE SCALE GENOMIC DNA]</scope>
    <source>
        <strain evidence="2 3">IJ1G</strain>
    </source>
</reference>
<accession>A0A545W2B5</accession>
<dbReference type="EMBL" id="SPUK01000005">
    <property type="protein sequence ID" value="TQV96877.1"/>
    <property type="molecule type" value="Genomic_DNA"/>
</dbReference>
<evidence type="ECO:0000256" key="1">
    <source>
        <dbReference type="SAM" id="MobiDB-lite"/>
    </source>
</evidence>
<dbReference type="AlphaFoldDB" id="A0A545W2B5"/>
<keyword evidence="3" id="KW-1185">Reference proteome</keyword>
<sequence length="522" mass="57110">MLLNSQHFLVLSNWQLSTDSGYSAVLPTDNLPQTALRLVVGGGGDSLLGQQPSTDSGYSSSEALPPTDSFPQTALRLVGGGGGSLLGQQPLDRQWIFRQPGRPPAAGLSLSGSASHGLSNCLPPIQRKKQMAYSHVQSIFLRAFCVGLGKNSFKRTGTIDQAVNYPTRLKDKPEKLATRNSFLYYLLCLAQPETSAAIAVELVSRVLIDTSRREQDSLEPPESEALTKLAQVVFFIHDLCLNFAIPSASQADENHVISGIKQVDSNMAQARPHLNIDRFWEILTIFPTGRNVKRCLAALDACTRAHAGNSLEEAYGAVVNNCLIELKSQLSTSRLEPQLRRNAEPLPVPETPTRSGWPVPEPKEEAKLAATYVEATKISTPILEKKKEKRVQSTTESQPKRPILSTAKDSLQPTPQADIASASKIRVSAATAQVFSILFDKSLSRSGLHWASFEAAMAELNFRISPRQGSSILFEPPASLGLGRSLTIHRPHGSRVEGFRTVILRQRLTRSFGWDNETFVVR</sequence>
<feature type="region of interest" description="Disordered" evidence="1">
    <location>
        <begin position="384"/>
        <end position="415"/>
    </location>
</feature>
<evidence type="ECO:0000313" key="3">
    <source>
        <dbReference type="Proteomes" id="UP000315783"/>
    </source>
</evidence>
<organism evidence="2 3">
    <name type="scientific">Cordyceps javanica</name>
    <dbReference type="NCBI Taxonomy" id="43265"/>
    <lineage>
        <taxon>Eukaryota</taxon>
        <taxon>Fungi</taxon>
        <taxon>Dikarya</taxon>
        <taxon>Ascomycota</taxon>
        <taxon>Pezizomycotina</taxon>
        <taxon>Sordariomycetes</taxon>
        <taxon>Hypocreomycetidae</taxon>
        <taxon>Hypocreales</taxon>
        <taxon>Cordycipitaceae</taxon>
        <taxon>Cordyceps</taxon>
    </lineage>
</organism>
<gene>
    <name evidence="2" type="ORF">IF1G_04117</name>
</gene>
<dbReference type="OrthoDB" id="4869605at2759"/>
<evidence type="ECO:0000313" key="2">
    <source>
        <dbReference type="EMBL" id="TQV96877.1"/>
    </source>
</evidence>
<dbReference type="PANTHER" id="PTHR40788">
    <property type="entry name" value="CLR5 DOMAIN-CONTAINING PROTEIN-RELATED"/>
    <property type="match status" value="1"/>
</dbReference>
<feature type="region of interest" description="Disordered" evidence="1">
    <location>
        <begin position="334"/>
        <end position="361"/>
    </location>
</feature>
<dbReference type="PANTHER" id="PTHR40788:SF1">
    <property type="entry name" value="IPA PROTEIN"/>
    <property type="match status" value="1"/>
</dbReference>
<protein>
    <submittedName>
        <fullName evidence="2">Uncharacterized protein</fullName>
    </submittedName>
</protein>
<proteinExistence type="predicted"/>